<dbReference type="SUPFAM" id="SSF110849">
    <property type="entry name" value="ParB/Sulfiredoxin"/>
    <property type="match status" value="1"/>
</dbReference>
<dbReference type="RefSeq" id="WP_188451916.1">
    <property type="nucleotide sequence ID" value="NZ_BMFS01000005.1"/>
</dbReference>
<gene>
    <name evidence="1" type="ORF">GCM10007420_14630</name>
</gene>
<dbReference type="Proteomes" id="UP000648722">
    <property type="component" value="Unassembled WGS sequence"/>
</dbReference>
<organism evidence="1 2">
    <name type="scientific">Glycocaulis albus</name>
    <dbReference type="NCBI Taxonomy" id="1382801"/>
    <lineage>
        <taxon>Bacteria</taxon>
        <taxon>Pseudomonadati</taxon>
        <taxon>Pseudomonadota</taxon>
        <taxon>Alphaproteobacteria</taxon>
        <taxon>Maricaulales</taxon>
        <taxon>Maricaulaceae</taxon>
        <taxon>Glycocaulis</taxon>
    </lineage>
</organism>
<protein>
    <recommendedName>
        <fullName evidence="3">ParB/Sulfiredoxin domain-containing protein</fullName>
    </recommendedName>
</protein>
<accession>A0ABQ1XQ06</accession>
<evidence type="ECO:0008006" key="3">
    <source>
        <dbReference type="Google" id="ProtNLM"/>
    </source>
</evidence>
<keyword evidence="2" id="KW-1185">Reference proteome</keyword>
<evidence type="ECO:0000313" key="1">
    <source>
        <dbReference type="EMBL" id="GGG99815.1"/>
    </source>
</evidence>
<dbReference type="EMBL" id="BMFS01000005">
    <property type="protein sequence ID" value="GGG99815.1"/>
    <property type="molecule type" value="Genomic_DNA"/>
</dbReference>
<comment type="caution">
    <text evidence="1">The sequence shown here is derived from an EMBL/GenBank/DDBJ whole genome shotgun (WGS) entry which is preliminary data.</text>
</comment>
<name>A0ABQ1XQ06_9PROT</name>
<sequence>MNAPQTPPALETGVPTFLPPEWLHVDREITCREGGKAHEKTVTAIALAFKAGAEIEPVTVALLNGRWTLIDGLHRYEAFMRARDPDSETGDGIAVVSIGKLKDVHEARWRAGQMNWTGKRNLTRREKREVFRRYVNACQHRKGGKRRGPLKGYREIAKELPGVSKSTIHNWMRADFPSVADAIAKDADKASDAGGHRDWKAEDLASKAARYRDDLLSLAVDAAGTKAAREAAEAVIWKLTGEAPRRMPVRAPGYGYDFS</sequence>
<dbReference type="InterPro" id="IPR036086">
    <property type="entry name" value="ParB/Sulfiredoxin_sf"/>
</dbReference>
<reference evidence="2" key="1">
    <citation type="journal article" date="2019" name="Int. J. Syst. Evol. Microbiol.">
        <title>The Global Catalogue of Microorganisms (GCM) 10K type strain sequencing project: providing services to taxonomists for standard genome sequencing and annotation.</title>
        <authorList>
            <consortium name="The Broad Institute Genomics Platform"/>
            <consortium name="The Broad Institute Genome Sequencing Center for Infectious Disease"/>
            <person name="Wu L."/>
            <person name="Ma J."/>
        </authorList>
    </citation>
    <scope>NUCLEOTIDE SEQUENCE [LARGE SCALE GENOMIC DNA]</scope>
    <source>
        <strain evidence="2">CGMCC 1.12766</strain>
    </source>
</reference>
<evidence type="ECO:0000313" key="2">
    <source>
        <dbReference type="Proteomes" id="UP000648722"/>
    </source>
</evidence>
<proteinExistence type="predicted"/>